<name>A0A4Z1KW13_9HELO</name>
<reference evidence="1 2" key="1">
    <citation type="submission" date="2017-12" db="EMBL/GenBank/DDBJ databases">
        <title>Comparative genomics of Botrytis spp.</title>
        <authorList>
            <person name="Valero-Jimenez C.A."/>
            <person name="Tapia P."/>
            <person name="Veloso J."/>
            <person name="Silva-Moreno E."/>
            <person name="Staats M."/>
            <person name="Valdes J.H."/>
            <person name="Van Kan J.A.L."/>
        </authorList>
    </citation>
    <scope>NUCLEOTIDE SEQUENCE [LARGE SCALE GENOMIC DNA]</scope>
    <source>
        <strain evidence="1 2">MUCL3349</strain>
    </source>
</reference>
<evidence type="ECO:0000313" key="2">
    <source>
        <dbReference type="Proteomes" id="UP000297280"/>
    </source>
</evidence>
<evidence type="ECO:0000313" key="1">
    <source>
        <dbReference type="EMBL" id="TGO88732.1"/>
    </source>
</evidence>
<keyword evidence="2" id="KW-1185">Reference proteome</keyword>
<organism evidence="1 2">
    <name type="scientific">Botrytis porri</name>
    <dbReference type="NCBI Taxonomy" id="87229"/>
    <lineage>
        <taxon>Eukaryota</taxon>
        <taxon>Fungi</taxon>
        <taxon>Dikarya</taxon>
        <taxon>Ascomycota</taxon>
        <taxon>Pezizomycotina</taxon>
        <taxon>Leotiomycetes</taxon>
        <taxon>Helotiales</taxon>
        <taxon>Sclerotiniaceae</taxon>
        <taxon>Botrytis</taxon>
    </lineage>
</organism>
<dbReference type="AlphaFoldDB" id="A0A4Z1KW13"/>
<dbReference type="Proteomes" id="UP000297280">
    <property type="component" value="Unassembled WGS sequence"/>
</dbReference>
<protein>
    <submittedName>
        <fullName evidence="1">Uncharacterized protein</fullName>
    </submittedName>
</protein>
<accession>A0A4Z1KW13</accession>
<sequence>MQDAGETARRYGYFMNKYEAMKLDNQTPHEQGRMIGYGKGALFNISSNGGRDLFLETSSMQRNGYFHQGNTELADTFNEYRLCTSTKQLRGAVESDLVISRALRGTVCWAALKSILRTLTMQIWPDVVEGRS</sequence>
<dbReference type="EMBL" id="PQXO01000144">
    <property type="protein sequence ID" value="TGO88732.1"/>
    <property type="molecule type" value="Genomic_DNA"/>
</dbReference>
<comment type="caution">
    <text evidence="1">The sequence shown here is derived from an EMBL/GenBank/DDBJ whole genome shotgun (WGS) entry which is preliminary data.</text>
</comment>
<proteinExistence type="predicted"/>
<gene>
    <name evidence="1" type="ORF">BPOR_0144g00020</name>
</gene>